<reference evidence="4 5" key="1">
    <citation type="submission" date="2021-03" db="EMBL/GenBank/DDBJ databases">
        <title>Fibrella sp. HMF5036 genome sequencing and assembly.</title>
        <authorList>
            <person name="Kang H."/>
            <person name="Kim H."/>
            <person name="Bae S."/>
            <person name="Joh K."/>
        </authorList>
    </citation>
    <scope>NUCLEOTIDE SEQUENCE [LARGE SCALE GENOMIC DNA]</scope>
    <source>
        <strain evidence="4 5">HMF5036</strain>
    </source>
</reference>
<proteinExistence type="predicted"/>
<protein>
    <submittedName>
        <fullName evidence="4">TetR/AcrR family transcriptional regulator</fullName>
    </submittedName>
</protein>
<evidence type="ECO:0000313" key="4">
    <source>
        <dbReference type="EMBL" id="MBO0929940.1"/>
    </source>
</evidence>
<evidence type="ECO:0000256" key="1">
    <source>
        <dbReference type="ARBA" id="ARBA00023125"/>
    </source>
</evidence>
<gene>
    <name evidence="4" type="ORF">J2I48_02995</name>
</gene>
<organism evidence="4 5">
    <name type="scientific">Fibrella aquatilis</name>
    <dbReference type="NCBI Taxonomy" id="2817059"/>
    <lineage>
        <taxon>Bacteria</taxon>
        <taxon>Pseudomonadati</taxon>
        <taxon>Bacteroidota</taxon>
        <taxon>Cytophagia</taxon>
        <taxon>Cytophagales</taxon>
        <taxon>Spirosomataceae</taxon>
        <taxon>Fibrella</taxon>
    </lineage>
</organism>
<feature type="DNA-binding region" description="H-T-H motif" evidence="2">
    <location>
        <begin position="25"/>
        <end position="44"/>
    </location>
</feature>
<comment type="caution">
    <text evidence="4">The sequence shown here is derived from an EMBL/GenBank/DDBJ whole genome shotgun (WGS) entry which is preliminary data.</text>
</comment>
<evidence type="ECO:0000259" key="3">
    <source>
        <dbReference type="PROSITE" id="PS50977"/>
    </source>
</evidence>
<dbReference type="Pfam" id="PF00440">
    <property type="entry name" value="TetR_N"/>
    <property type="match status" value="1"/>
</dbReference>
<dbReference type="InterPro" id="IPR009057">
    <property type="entry name" value="Homeodomain-like_sf"/>
</dbReference>
<dbReference type="Proteomes" id="UP000664795">
    <property type="component" value="Unassembled WGS sequence"/>
</dbReference>
<dbReference type="Gene3D" id="1.10.357.10">
    <property type="entry name" value="Tetracycline Repressor, domain 2"/>
    <property type="match status" value="1"/>
</dbReference>
<name>A0A939G3V1_9BACT</name>
<sequence length="190" mass="21776">MKPIEQPWILAGYRLFAHEGPKGLTVEGLARVVGKSKSSFYHHFADLEVFTELLLRYHLNQVHRIAEQERQCQNVIPDLVNLLLTVKENLLFDRQLRIHRTIPAFKQCFDKSTGAVGEAISGIFADMLGLAHNSALTRMVLMLSLENFYLQLTPETLTYDWLVGYMHELQAMVRAFQANDRQQSILYGSV</sequence>
<dbReference type="EMBL" id="JAFMYU010000002">
    <property type="protein sequence ID" value="MBO0929940.1"/>
    <property type="molecule type" value="Genomic_DNA"/>
</dbReference>
<feature type="domain" description="HTH tetR-type" evidence="3">
    <location>
        <begin position="2"/>
        <end position="62"/>
    </location>
</feature>
<keyword evidence="1 2" id="KW-0238">DNA-binding</keyword>
<dbReference type="GO" id="GO:0003677">
    <property type="term" value="F:DNA binding"/>
    <property type="evidence" value="ECO:0007669"/>
    <property type="project" value="UniProtKB-UniRule"/>
</dbReference>
<evidence type="ECO:0000256" key="2">
    <source>
        <dbReference type="PROSITE-ProRule" id="PRU00335"/>
    </source>
</evidence>
<dbReference type="SUPFAM" id="SSF46689">
    <property type="entry name" value="Homeodomain-like"/>
    <property type="match status" value="1"/>
</dbReference>
<dbReference type="PROSITE" id="PS50977">
    <property type="entry name" value="HTH_TETR_2"/>
    <property type="match status" value="1"/>
</dbReference>
<evidence type="ECO:0000313" key="5">
    <source>
        <dbReference type="Proteomes" id="UP000664795"/>
    </source>
</evidence>
<keyword evidence="5" id="KW-1185">Reference proteome</keyword>
<dbReference type="AlphaFoldDB" id="A0A939G3V1"/>
<accession>A0A939G3V1</accession>
<dbReference type="InterPro" id="IPR001647">
    <property type="entry name" value="HTH_TetR"/>
</dbReference>
<dbReference type="RefSeq" id="WP_207333910.1">
    <property type="nucleotide sequence ID" value="NZ_JAFMYU010000002.1"/>
</dbReference>